<keyword evidence="1" id="KW-0964">Secreted</keyword>
<keyword evidence="1" id="KW-0391">Immunity</keyword>
<dbReference type="InterPro" id="IPR032942">
    <property type="entry name" value="BPI/LBP/Plunc"/>
</dbReference>
<dbReference type="GO" id="GO:0045087">
    <property type="term" value="P:innate immune response"/>
    <property type="evidence" value="ECO:0007669"/>
    <property type="project" value="UniProtKB-UniRule"/>
</dbReference>
<dbReference type="PANTHER" id="PTHR10504">
    <property type="entry name" value="BACTERICIDAL PERMEABILITY-INCREASING BPI PROTEIN-RELATED"/>
    <property type="match status" value="1"/>
</dbReference>
<evidence type="ECO:0000313" key="3">
    <source>
        <dbReference type="Proteomes" id="UP000695026"/>
    </source>
</evidence>
<dbReference type="PANTHER" id="PTHR10504:SF84">
    <property type="entry name" value="BACTERICIDAL PERMEABILITY-INCREASING PROTEIN"/>
    <property type="match status" value="1"/>
</dbReference>
<keyword evidence="3" id="KW-1185">Reference proteome</keyword>
<dbReference type="Proteomes" id="UP000695026">
    <property type="component" value="Unplaced"/>
</dbReference>
<dbReference type="AlphaFoldDB" id="A0A9F2RCB9"/>
<name>A0A9F2RCB9_PYTBI</name>
<dbReference type="GO" id="GO:0005615">
    <property type="term" value="C:extracellular space"/>
    <property type="evidence" value="ECO:0007669"/>
    <property type="project" value="UniProtKB-UniRule"/>
</dbReference>
<keyword evidence="1" id="KW-0929">Antimicrobial</keyword>
<dbReference type="SUPFAM" id="SSF55394">
    <property type="entry name" value="Bactericidal permeability-increasing protein, BPI"/>
    <property type="match status" value="1"/>
</dbReference>
<proteinExistence type="predicted"/>
<keyword evidence="1" id="KW-0325">Glycoprotein</keyword>
<keyword evidence="1" id="KW-0044">Antibiotic</keyword>
<dbReference type="KEGG" id="pbi:103048887"/>
<comment type="subcellular location">
    <subcellularLocation>
        <location evidence="1">Secreted</location>
    </subcellularLocation>
</comment>
<dbReference type="Pfam" id="PF02886">
    <property type="entry name" value="LBP_BPI_CETP_C"/>
    <property type="match status" value="1"/>
</dbReference>
<dbReference type="RefSeq" id="XP_007443173.1">
    <property type="nucleotide sequence ID" value="XM_007443111.2"/>
</dbReference>
<accession>A0A9F2RCB9</accession>
<protein>
    <recommendedName>
        <fullName evidence="1">Bactericidal permeability-increasing protein</fullName>
        <shortName evidence="1">BPI</shortName>
    </recommendedName>
</protein>
<dbReference type="SMART" id="SM00329">
    <property type="entry name" value="BPI2"/>
    <property type="match status" value="1"/>
</dbReference>
<dbReference type="OrthoDB" id="10255543at2759"/>
<comment type="function">
    <text evidence="1">The cytotoxic action of BPI is limited to many species of Gram-negative bacteria; this specificity may be explained by a strong affinity of the very basic N-terminal half for the negatively charged lipopolysaccharides that are unique to the Gram-negative bacterial outer envelope.</text>
</comment>
<dbReference type="GO" id="GO:0001530">
    <property type="term" value="F:lipopolysaccharide binding"/>
    <property type="evidence" value="ECO:0007669"/>
    <property type="project" value="TreeGrafter"/>
</dbReference>
<sequence length="149" mass="16381">MLMKLRVSPSSAPSLTISPETLSLTPLVDIQAFAILPNSSLAPLFLIGVSTTVSAKVAVNSTRIFGTLKLDRLTFSLKHSDIGIFSVQIMESLMNFLAASILIPQMNARLAEGFPLPLLDQLQLSDPVLQTHQDFLLFASDVHYRQRRC</sequence>
<evidence type="ECO:0000259" key="2">
    <source>
        <dbReference type="SMART" id="SM00329"/>
    </source>
</evidence>
<keyword evidence="1" id="KW-1015">Disulfide bond</keyword>
<dbReference type="GO" id="GO:0031663">
    <property type="term" value="P:lipopolysaccharide-mediated signaling pathway"/>
    <property type="evidence" value="ECO:0007669"/>
    <property type="project" value="TreeGrafter"/>
</dbReference>
<dbReference type="Gene3D" id="3.15.20.10">
    <property type="entry name" value="Bactericidal permeability-increasing protein, domain 2"/>
    <property type="match status" value="1"/>
</dbReference>
<organism evidence="3 4">
    <name type="scientific">Python bivittatus</name>
    <name type="common">Burmese python</name>
    <name type="synonym">Python molurus bivittatus</name>
    <dbReference type="NCBI Taxonomy" id="176946"/>
    <lineage>
        <taxon>Eukaryota</taxon>
        <taxon>Metazoa</taxon>
        <taxon>Chordata</taxon>
        <taxon>Craniata</taxon>
        <taxon>Vertebrata</taxon>
        <taxon>Euteleostomi</taxon>
        <taxon>Lepidosauria</taxon>
        <taxon>Squamata</taxon>
        <taxon>Bifurcata</taxon>
        <taxon>Unidentata</taxon>
        <taxon>Episquamata</taxon>
        <taxon>Toxicofera</taxon>
        <taxon>Serpentes</taxon>
        <taxon>Henophidia</taxon>
        <taxon>Pythonidae</taxon>
        <taxon>Python</taxon>
    </lineage>
</organism>
<comment type="domain">
    <text evidence="1">The N-terminal region may be exposed to the interior of the granule, whereas the C-terminal portion may be embedded in the membrane. During phagocytosis and degranulation, proteases may be released and activated and cleave BPI at the junction of the N- and C-terminal portions of the molecule, providing controlled release of the N-terminal antibacterial fragment when bacteria are ingested.</text>
</comment>
<evidence type="ECO:0000256" key="1">
    <source>
        <dbReference type="RuleBase" id="RU369039"/>
    </source>
</evidence>
<reference evidence="4" key="1">
    <citation type="submission" date="2025-08" db="UniProtKB">
        <authorList>
            <consortium name="RefSeq"/>
        </authorList>
    </citation>
    <scope>IDENTIFICATION</scope>
    <source>
        <tissue evidence="4">Liver</tissue>
    </source>
</reference>
<comment type="subunit">
    <text evidence="1">Monomer. Homodimer; disulfide-linked.</text>
</comment>
<dbReference type="InterPro" id="IPR017943">
    <property type="entry name" value="Bactericidal_perm-incr_a/b_dom"/>
</dbReference>
<dbReference type="GeneID" id="103048887"/>
<comment type="domain">
    <text evidence="1">The N- and C-terminal barrels adopt an identical fold despite having only 13% of conserved residues.</text>
</comment>
<evidence type="ECO:0000313" key="4">
    <source>
        <dbReference type="RefSeq" id="XP_007443173.1"/>
    </source>
</evidence>
<feature type="domain" description="Lipid-binding serum glycoprotein C-terminal" evidence="2">
    <location>
        <begin position="1"/>
        <end position="140"/>
    </location>
</feature>
<keyword evidence="1" id="KW-0399">Innate immunity</keyword>
<keyword evidence="1" id="KW-0732">Signal</keyword>
<dbReference type="InterPro" id="IPR001124">
    <property type="entry name" value="Lipid-bd_serum_glycop_C"/>
</dbReference>
<dbReference type="GO" id="GO:0050829">
    <property type="term" value="P:defense response to Gram-negative bacterium"/>
    <property type="evidence" value="ECO:0007669"/>
    <property type="project" value="UniProtKB-UniRule"/>
</dbReference>
<gene>
    <name evidence="4" type="primary">LOC103048887</name>
</gene>